<comment type="function">
    <text evidence="1">Involved in the biosynthesis of the siderophore enterobactin (enterochelin), which is a macrocyclic trimeric lactone of N-(2,3-dihydroxybenzoyl)-serine. The serine trilactone serves as a scaffolding for the three catechol functionalities that provide hexadentate coordination for the tightly ligated iron(2+) atoms. Plays an essential role in the assembly of the enterobactin by catalyzing the transfer of the 4'-phosphopantetheine (Ppant) moiety from coenzyme A to the apo-domains of both EntB (ArCP domain) and EntF (PCP domain) to yield their holo-forms which make them competent for the activation of 2,3-dihydroxybenzoate (DHB) and L-serine, respectively.</text>
</comment>
<feature type="binding site" evidence="12">
    <location>
        <position position="112"/>
    </location>
    <ligand>
        <name>CoA</name>
        <dbReference type="ChEBI" id="CHEBI:57287"/>
    </ligand>
</feature>
<feature type="binding site" evidence="13">
    <location>
        <position position="113"/>
    </location>
    <ligand>
        <name>Mg(2+)</name>
        <dbReference type="ChEBI" id="CHEBI:18420"/>
    </ligand>
</feature>
<dbReference type="Pfam" id="PF17837">
    <property type="entry name" value="4PPT_N"/>
    <property type="match status" value="1"/>
</dbReference>
<dbReference type="OrthoDB" id="1190494at2"/>
<evidence type="ECO:0000259" key="14">
    <source>
        <dbReference type="Pfam" id="PF01648"/>
    </source>
</evidence>
<comment type="pathway">
    <text evidence="2">Siderophore biosynthesis; enterobactin biosynthesis.</text>
</comment>
<dbReference type="InterPro" id="IPR003542">
    <property type="entry name" value="Enbac_synth_compD-like"/>
</dbReference>
<dbReference type="PANTHER" id="PTHR38096:SF1">
    <property type="entry name" value="ENTEROBACTIN SYNTHASE COMPONENT D"/>
    <property type="match status" value="1"/>
</dbReference>
<comment type="cofactor">
    <cofactor evidence="13">
        <name>Mg(2+)</name>
        <dbReference type="ChEBI" id="CHEBI:18420"/>
    </cofactor>
</comment>
<dbReference type="RefSeq" id="WP_115375373.1">
    <property type="nucleotide sequence ID" value="NZ_QASA01000001.1"/>
</dbReference>
<gene>
    <name evidence="16" type="ORF">AHMF7616_05156</name>
</gene>
<name>A0A369QS99_9BACT</name>
<dbReference type="Gene3D" id="3.90.470.20">
    <property type="entry name" value="4'-phosphopantetheinyl transferase domain"/>
    <property type="match status" value="2"/>
</dbReference>
<feature type="binding site" evidence="12">
    <location>
        <position position="155"/>
    </location>
    <ligand>
        <name>CoA</name>
        <dbReference type="ChEBI" id="CHEBI:57287"/>
    </ligand>
</feature>
<dbReference type="GO" id="GO:0005886">
    <property type="term" value="C:plasma membrane"/>
    <property type="evidence" value="ECO:0007669"/>
    <property type="project" value="TreeGrafter"/>
</dbReference>
<feature type="domain" description="4'-phosphopantetheinyl transferase" evidence="14">
    <location>
        <begin position="108"/>
        <end position="209"/>
    </location>
</feature>
<reference evidence="16 17" key="1">
    <citation type="submission" date="2018-04" db="EMBL/GenBank/DDBJ databases">
        <title>Adhaeribacter sp. HMF7616 genome sequencing and assembly.</title>
        <authorList>
            <person name="Kang H."/>
            <person name="Kang J."/>
            <person name="Cha I."/>
            <person name="Kim H."/>
            <person name="Joh K."/>
        </authorList>
    </citation>
    <scope>NUCLEOTIDE SEQUENCE [LARGE SCALE GENOMIC DNA]</scope>
    <source>
        <strain evidence="16 17">HMF7616</strain>
    </source>
</reference>
<evidence type="ECO:0000256" key="12">
    <source>
        <dbReference type="PIRSR" id="PIRSR603542-1"/>
    </source>
</evidence>
<comment type="subunit">
    <text evidence="4">EntB, EntD, EntE, and EntF form a multienzyme complex called enterobactin synthase.</text>
</comment>
<dbReference type="InterPro" id="IPR037143">
    <property type="entry name" value="4-PPantetheinyl_Trfase_dom_sf"/>
</dbReference>
<comment type="caution">
    <text evidence="16">The sequence shown here is derived from an EMBL/GenBank/DDBJ whole genome shotgun (WGS) entry which is preliminary data.</text>
</comment>
<evidence type="ECO:0000256" key="3">
    <source>
        <dbReference type="ARBA" id="ARBA00008342"/>
    </source>
</evidence>
<dbReference type="Proteomes" id="UP000253919">
    <property type="component" value="Unassembled WGS sequence"/>
</dbReference>
<dbReference type="GO" id="GO:0009366">
    <property type="term" value="C:enterobactin synthetase complex"/>
    <property type="evidence" value="ECO:0007669"/>
    <property type="project" value="InterPro"/>
</dbReference>
<accession>A0A369QS99</accession>
<keyword evidence="13" id="KW-0460">Magnesium</keyword>
<evidence type="ECO:0000256" key="9">
    <source>
        <dbReference type="ARBA" id="ARBA00031996"/>
    </source>
</evidence>
<dbReference type="InterPro" id="IPR041354">
    <property type="entry name" value="4PPT_N"/>
</dbReference>
<evidence type="ECO:0000313" key="16">
    <source>
        <dbReference type="EMBL" id="RDC66525.1"/>
    </source>
</evidence>
<evidence type="ECO:0000256" key="4">
    <source>
        <dbReference type="ARBA" id="ARBA00011503"/>
    </source>
</evidence>
<feature type="binding site" evidence="12">
    <location>
        <begin position="93"/>
        <end position="94"/>
    </location>
    <ligand>
        <name>CoA</name>
        <dbReference type="ChEBI" id="CHEBI:57287"/>
    </ligand>
</feature>
<evidence type="ECO:0000256" key="10">
    <source>
        <dbReference type="ARBA" id="ARBA00049176"/>
    </source>
</evidence>
<feature type="binding site" evidence="13">
    <location>
        <position position="112"/>
    </location>
    <ligand>
        <name>Mg(2+)</name>
        <dbReference type="ChEBI" id="CHEBI:18420"/>
    </ligand>
</feature>
<comment type="catalytic activity">
    <reaction evidence="10">
        <text>apo-[aryl-carrier protein] + CoA = holo-[aryl-carrier protein] + adenosine 3',5'-bisphosphate + H(+)</text>
        <dbReference type="Rhea" id="RHEA:48404"/>
        <dbReference type="Rhea" id="RHEA-COMP:15903"/>
        <dbReference type="Rhea" id="RHEA-COMP:17557"/>
        <dbReference type="ChEBI" id="CHEBI:15378"/>
        <dbReference type="ChEBI" id="CHEBI:29999"/>
        <dbReference type="ChEBI" id="CHEBI:57287"/>
        <dbReference type="ChEBI" id="CHEBI:58343"/>
        <dbReference type="ChEBI" id="CHEBI:64479"/>
    </reaction>
</comment>
<dbReference type="SUPFAM" id="SSF56214">
    <property type="entry name" value="4'-phosphopantetheinyl transferase"/>
    <property type="match status" value="2"/>
</dbReference>
<dbReference type="GO" id="GO:0008897">
    <property type="term" value="F:holo-[acyl-carrier-protein] synthase activity"/>
    <property type="evidence" value="ECO:0007669"/>
    <property type="project" value="InterPro"/>
</dbReference>
<dbReference type="PANTHER" id="PTHR38096">
    <property type="entry name" value="ENTEROBACTIN SYNTHASE COMPONENT D"/>
    <property type="match status" value="1"/>
</dbReference>
<feature type="domain" description="4'-phosphopantetheinyl transferase N-terminal" evidence="15">
    <location>
        <begin position="45"/>
        <end position="104"/>
    </location>
</feature>
<dbReference type="Pfam" id="PF01648">
    <property type="entry name" value="ACPS"/>
    <property type="match status" value="1"/>
</dbReference>
<evidence type="ECO:0000259" key="15">
    <source>
        <dbReference type="Pfam" id="PF17837"/>
    </source>
</evidence>
<protein>
    <recommendedName>
        <fullName evidence="5">Enterobactin synthase component D</fullName>
    </recommendedName>
    <alternativeName>
        <fullName evidence="8">4'-phosphopantetheinyl transferase EntD</fullName>
    </alternativeName>
    <alternativeName>
        <fullName evidence="9">Enterochelin synthase D</fullName>
    </alternativeName>
</protein>
<proteinExistence type="inferred from homology"/>
<dbReference type="GO" id="GO:0009239">
    <property type="term" value="P:enterobactin biosynthetic process"/>
    <property type="evidence" value="ECO:0007669"/>
    <property type="project" value="UniProtKB-KW"/>
</dbReference>
<evidence type="ECO:0000256" key="6">
    <source>
        <dbReference type="ARBA" id="ARBA00022679"/>
    </source>
</evidence>
<evidence type="ECO:0000256" key="11">
    <source>
        <dbReference type="ARBA" id="ARBA00049191"/>
    </source>
</evidence>
<sequence length="214" mass="24700">MPVKQIKQINDNTYLGRWALTETSLELQVHPQLPVPLVLPEIITHEKRKAEWLASRILAYQLLQKFTSDFYLLVNNENGQPFFKNCACQLSISHTQNEVAVLVSQGYSVGIDIERIQPKVLRVKDKFLSLTERQTLNDDIVNLTIAWSAKETLYKLYGKKNITFSENLRLFPYYLADSGTIEAFIQTSAFHEKYTVLFKLENDTVLTYCLHKPA</sequence>
<evidence type="ECO:0000256" key="13">
    <source>
        <dbReference type="PIRSR" id="PIRSR603542-2"/>
    </source>
</evidence>
<dbReference type="InterPro" id="IPR008278">
    <property type="entry name" value="4-PPantetheinyl_Trfase_dom"/>
</dbReference>
<comment type="catalytic activity">
    <reaction evidence="11">
        <text>apo-[peptidyl-carrier protein] + CoA = holo-[peptidyl-carrier protein] + adenosine 3',5'-bisphosphate + H(+)</text>
        <dbReference type="Rhea" id="RHEA:46228"/>
        <dbReference type="Rhea" id="RHEA-COMP:11479"/>
        <dbReference type="Rhea" id="RHEA-COMP:11480"/>
        <dbReference type="ChEBI" id="CHEBI:15378"/>
        <dbReference type="ChEBI" id="CHEBI:29999"/>
        <dbReference type="ChEBI" id="CHEBI:57287"/>
        <dbReference type="ChEBI" id="CHEBI:58343"/>
        <dbReference type="ChEBI" id="CHEBI:64479"/>
    </reaction>
</comment>
<dbReference type="EMBL" id="QASA01000001">
    <property type="protein sequence ID" value="RDC66525.1"/>
    <property type="molecule type" value="Genomic_DNA"/>
</dbReference>
<evidence type="ECO:0000313" key="17">
    <source>
        <dbReference type="Proteomes" id="UP000253919"/>
    </source>
</evidence>
<evidence type="ECO:0000256" key="7">
    <source>
        <dbReference type="ARBA" id="ARBA00023191"/>
    </source>
</evidence>
<feature type="binding site" evidence="12">
    <location>
        <position position="56"/>
    </location>
    <ligand>
        <name>CoA</name>
        <dbReference type="ChEBI" id="CHEBI:57287"/>
    </ligand>
</feature>
<dbReference type="AlphaFoldDB" id="A0A369QS99"/>
<dbReference type="GO" id="GO:0000287">
    <property type="term" value="F:magnesium ion binding"/>
    <property type="evidence" value="ECO:0007669"/>
    <property type="project" value="InterPro"/>
</dbReference>
<keyword evidence="13" id="KW-0479">Metal-binding</keyword>
<keyword evidence="17" id="KW-1185">Reference proteome</keyword>
<evidence type="ECO:0000256" key="1">
    <source>
        <dbReference type="ARBA" id="ARBA00003937"/>
    </source>
</evidence>
<feature type="binding site" evidence="13">
    <location>
        <position position="114"/>
    </location>
    <ligand>
        <name>Mg(2+)</name>
        <dbReference type="ChEBI" id="CHEBI:18420"/>
    </ligand>
</feature>
<evidence type="ECO:0000256" key="8">
    <source>
        <dbReference type="ARBA" id="ARBA00029894"/>
    </source>
</evidence>
<organism evidence="16 17">
    <name type="scientific">Adhaeribacter pallidiroseus</name>
    <dbReference type="NCBI Taxonomy" id="2072847"/>
    <lineage>
        <taxon>Bacteria</taxon>
        <taxon>Pseudomonadati</taxon>
        <taxon>Bacteroidota</taxon>
        <taxon>Cytophagia</taxon>
        <taxon>Cytophagales</taxon>
        <taxon>Hymenobacteraceae</taxon>
        <taxon>Adhaeribacter</taxon>
    </lineage>
</organism>
<evidence type="ECO:0000256" key="5">
    <source>
        <dbReference type="ARBA" id="ARBA00019087"/>
    </source>
</evidence>
<feature type="binding site" evidence="12">
    <location>
        <position position="48"/>
    </location>
    <ligand>
        <name>CoA</name>
        <dbReference type="ChEBI" id="CHEBI:57287"/>
    </ligand>
</feature>
<comment type="similarity">
    <text evidence="3">Belongs to the P-Pant transferase superfamily. EntD family.</text>
</comment>
<keyword evidence="6" id="KW-0808">Transferase</keyword>
<feature type="binding site" evidence="12">
    <location>
        <position position="151"/>
    </location>
    <ligand>
        <name>CoA</name>
        <dbReference type="ChEBI" id="CHEBI:57287"/>
    </ligand>
</feature>
<evidence type="ECO:0000256" key="2">
    <source>
        <dbReference type="ARBA" id="ARBA00004993"/>
    </source>
</evidence>
<keyword evidence="7" id="KW-0259">Enterobactin biosynthesis</keyword>